<gene>
    <name evidence="17" type="ORF">HFC64_09450</name>
    <name evidence="9" type="ORF">SULA_0616</name>
    <name evidence="7" type="ORF">SULB_0618</name>
    <name evidence="8" type="ORF">SULC_0616</name>
    <name evidence="10" type="ORF">SULG_03155</name>
    <name evidence="11" type="ORF">SULH_03155</name>
    <name evidence="12" type="ORF">SULI_03155</name>
    <name evidence="13" type="ORF">SULM_03155</name>
    <name evidence="14" type="ORF">SULN_03155</name>
    <name evidence="15" type="ORF">SULO_03165</name>
    <name evidence="16" type="ORF">SULZ_03200</name>
</gene>
<evidence type="ECO:0000256" key="4">
    <source>
        <dbReference type="ARBA" id="ARBA00023098"/>
    </source>
</evidence>
<dbReference type="Proteomes" id="UP000033106">
    <property type="component" value="Chromosome"/>
</dbReference>
<dbReference type="EMBL" id="CP011057">
    <property type="protein sequence ID" value="AKA78400.1"/>
    <property type="molecule type" value="Genomic_DNA"/>
</dbReference>
<dbReference type="Proteomes" id="UP000273443">
    <property type="component" value="Chromosome"/>
</dbReference>
<protein>
    <submittedName>
        <fullName evidence="9">Fatty-acid--CoA ligase</fullName>
    </submittedName>
    <submittedName>
        <fullName evidence="17">Long-chain fatty acid--CoA ligase</fullName>
    </submittedName>
</protein>
<reference evidence="17 28" key="4">
    <citation type="journal article" date="2020" name="Nat. Commun.">
        <title>The structures of two archaeal type IV pili illuminate evolutionary relationships.</title>
        <authorList>
            <person name="Wang F."/>
            <person name="Baquero D.P."/>
            <person name="Su Z."/>
            <person name="Beltran L.C."/>
            <person name="Prangishvili D."/>
            <person name="Krupovic M."/>
            <person name="Egelman E.H."/>
        </authorList>
    </citation>
    <scope>NUCLEOTIDE SEQUENCE [LARGE SCALE GENOMIC DNA]</scope>
    <source>
        <strain evidence="17 28">POZ149</strain>
    </source>
</reference>
<evidence type="ECO:0000313" key="8">
    <source>
        <dbReference type="EMBL" id="AKA75708.1"/>
    </source>
</evidence>
<dbReference type="EMBL" id="CP033239">
    <property type="protein sequence ID" value="AZF77992.1"/>
    <property type="molecule type" value="Genomic_DNA"/>
</dbReference>
<dbReference type="EMBL" id="CP033241">
    <property type="protein sequence ID" value="AZF83205.1"/>
    <property type="molecule type" value="Genomic_DNA"/>
</dbReference>
<evidence type="ECO:0000313" key="18">
    <source>
        <dbReference type="Proteomes" id="UP000033057"/>
    </source>
</evidence>
<evidence type="ECO:0000313" key="12">
    <source>
        <dbReference type="EMBL" id="AZF72760.1"/>
    </source>
</evidence>
<dbReference type="EMBL" id="CP033235">
    <property type="protein sequence ID" value="AZF67520.1"/>
    <property type="molecule type" value="Genomic_DNA"/>
</dbReference>
<dbReference type="PATRIC" id="fig|2287.6.peg.642"/>
<evidence type="ECO:0000256" key="3">
    <source>
        <dbReference type="ARBA" id="ARBA00022832"/>
    </source>
</evidence>
<evidence type="ECO:0000259" key="6">
    <source>
        <dbReference type="Pfam" id="PF13193"/>
    </source>
</evidence>
<evidence type="ECO:0000313" key="9">
    <source>
        <dbReference type="EMBL" id="AKA78400.1"/>
    </source>
</evidence>
<dbReference type="EMBL" id="CP033237">
    <property type="protein sequence ID" value="AZF72760.1"/>
    <property type="molecule type" value="Genomic_DNA"/>
</dbReference>
<evidence type="ECO:0000313" key="15">
    <source>
        <dbReference type="EMBL" id="AZF80597.1"/>
    </source>
</evidence>
<evidence type="ECO:0000313" key="23">
    <source>
        <dbReference type="Proteomes" id="UP000273194"/>
    </source>
</evidence>
<evidence type="ECO:0000313" key="16">
    <source>
        <dbReference type="EMBL" id="AZF83205.1"/>
    </source>
</evidence>
<evidence type="ECO:0000313" key="14">
    <source>
        <dbReference type="EMBL" id="AZF77992.1"/>
    </source>
</evidence>
<dbReference type="Proteomes" id="UP000033085">
    <property type="component" value="Chromosome"/>
</dbReference>
<reference evidence="21 22" key="2">
    <citation type="journal article" date="2018" name="Proc. Natl. Acad. Sci. U.S.A.">
        <title>Nonmutational mechanism of inheritance in the Archaeon Sulfolobus solfataricus.</title>
        <authorList>
            <person name="Payne S."/>
            <person name="McCarthy S."/>
            <person name="Johnson T."/>
            <person name="North E."/>
            <person name="Blum P."/>
        </authorList>
    </citation>
    <scope>NUCLEOTIDE SEQUENCE [LARGE SCALE GENOMIC DNA]</scope>
    <source>
        <strain evidence="11 21">SARC-H</strain>
        <strain evidence="12 25">SARC-I</strain>
        <strain evidence="14 26">SARC-N</strain>
        <strain evidence="15 27">SARC-O</strain>
        <strain evidence="16 22">SUL120</strain>
        <strain evidence="10 23">SULG</strain>
        <strain evidence="13 24">SULM</strain>
    </source>
</reference>
<dbReference type="EMBL" id="CP033240">
    <property type="protein sequence ID" value="AZF80597.1"/>
    <property type="molecule type" value="Genomic_DNA"/>
</dbReference>
<dbReference type="InterPro" id="IPR045851">
    <property type="entry name" value="AMP-bd_C_sf"/>
</dbReference>
<evidence type="ECO:0000313" key="27">
    <source>
        <dbReference type="Proteomes" id="UP000282269"/>
    </source>
</evidence>
<dbReference type="RefSeq" id="WP_009990052.1">
    <property type="nucleotide sequence ID" value="NZ_CP011055.2"/>
</dbReference>
<name>A0A0E3MHX5_SACSO</name>
<evidence type="ECO:0000313" key="17">
    <source>
        <dbReference type="EMBL" id="QPG50014.1"/>
    </source>
</evidence>
<dbReference type="Proteomes" id="UP000033057">
    <property type="component" value="Chromosome"/>
</dbReference>
<reference evidence="9" key="3">
    <citation type="submission" date="2018-10" db="EMBL/GenBank/DDBJ databases">
        <authorList>
            <person name="McCarthy S."/>
            <person name="Gradnigo J."/>
            <person name="Johnson T."/>
            <person name="Payne S."/>
            <person name="Lipzen A."/>
            <person name="Schackwitz W."/>
            <person name="Martin J."/>
            <person name="Moriyama E."/>
            <person name="Blum P."/>
        </authorList>
    </citation>
    <scope>NUCLEOTIDE SEQUENCE</scope>
    <source>
        <strain evidence="7">SARC-B</strain>
        <strain evidence="8">SARC-C</strain>
        <strain evidence="9">SULA</strain>
    </source>
</reference>
<dbReference type="Pfam" id="PF00501">
    <property type="entry name" value="AMP-binding"/>
    <property type="match status" value="1"/>
</dbReference>
<reference evidence="18 19" key="1">
    <citation type="journal article" date="2015" name="Genome Announc.">
        <title>Complete Genome Sequence of Sulfolobus solfataricus Strain 98/2 and Evolved Derivatives.</title>
        <authorList>
            <person name="McCarthy S."/>
            <person name="Gradnigo J."/>
            <person name="Johnson T."/>
            <person name="Payne S."/>
            <person name="Lipzen A."/>
            <person name="Martin J."/>
            <person name="Schackwitz W."/>
            <person name="Moriyama E."/>
            <person name="Blum P."/>
        </authorList>
    </citation>
    <scope>NUCLEOTIDE SEQUENCE [LARGE SCALE GENOMIC DNA]</scope>
    <source>
        <strain evidence="18">98/2 SULC</strain>
        <strain evidence="7">SARC-B</strain>
        <strain evidence="8">SARC-C</strain>
        <strain evidence="9 20">SULA</strain>
        <strain evidence="19">SULB</strain>
    </source>
</reference>
<dbReference type="Proteomes" id="UP000273194">
    <property type="component" value="Chromosome"/>
</dbReference>
<dbReference type="EMBL" id="CP033238">
    <property type="protein sequence ID" value="AZF75383.1"/>
    <property type="molecule type" value="Genomic_DNA"/>
</dbReference>
<dbReference type="InterPro" id="IPR000873">
    <property type="entry name" value="AMP-dep_synth/lig_dom"/>
</dbReference>
<evidence type="ECO:0000313" key="24">
    <source>
        <dbReference type="Proteomes" id="UP000273443"/>
    </source>
</evidence>
<dbReference type="Proteomes" id="UP000282269">
    <property type="component" value="Chromosome"/>
</dbReference>
<dbReference type="Gene3D" id="3.30.300.30">
    <property type="match status" value="1"/>
</dbReference>
<dbReference type="EMBL" id="CP033236">
    <property type="protein sequence ID" value="AZF70140.1"/>
    <property type="molecule type" value="Genomic_DNA"/>
</dbReference>
<evidence type="ECO:0000313" key="19">
    <source>
        <dbReference type="Proteomes" id="UP000033085"/>
    </source>
</evidence>
<dbReference type="Gene3D" id="3.40.50.12780">
    <property type="entry name" value="N-terminal domain of ligase-like"/>
    <property type="match status" value="1"/>
</dbReference>
<proteinExistence type="inferred from homology"/>
<dbReference type="KEGG" id="ssoa:SULA_0616"/>
<dbReference type="InterPro" id="IPR025110">
    <property type="entry name" value="AMP-bd_C"/>
</dbReference>
<feature type="domain" description="AMP-dependent synthetase/ligase" evidence="5">
    <location>
        <begin position="23"/>
        <end position="365"/>
    </location>
</feature>
<evidence type="ECO:0000259" key="5">
    <source>
        <dbReference type="Pfam" id="PF00501"/>
    </source>
</evidence>
<sequence>MDSTIMDYNLNIRSIFWRIEKLYKDREIISRTYEGIVHYTYSDFALRVRKLATFLKTNGIAGEAVASIAWNTHRHLELYFAVPLLGGVLHTVNVRFHESEMDYVIKSMGDKAIFMDKDINYKNSTLPTFIFDERYDEDVNSQESTSDFPDVDERQGAIACFTSGTTGKPKGVIYSHRSVFIHSLSLLAADALGISSSDTVMPIVPMFHISAWDLPFSSLMTGAKLVLPGPRPKAEDIVKLIKEFKVTVGVGAPTVWIDVVNYVERENVDLPLKVVVTGGAEPPLGLIKKLKELGVKTYHAWGMTETEAIATVNKSDNIERMSEQGYPIPAFEIALMGPEGNELPWDGKSTGELVARGAFVTKKYLNDKSDAQTKWFRTGDVARINPDGSVKVIDRLKDLIKSGGEWISSVDLENAIMSYEKVLEAVVVGVKDERWGERPIALVVKKPGMDVNEYEIIEYLKSLNRFPKWWLPDKIIFVDSIPKTSTGKLDKKLVREQLRSMLEEKKY</sequence>
<organism evidence="9 20">
    <name type="scientific">Saccharolobus solfataricus</name>
    <name type="common">Sulfolobus solfataricus</name>
    <dbReference type="NCBI Taxonomy" id="2287"/>
    <lineage>
        <taxon>Archaea</taxon>
        <taxon>Thermoproteota</taxon>
        <taxon>Thermoprotei</taxon>
        <taxon>Sulfolobales</taxon>
        <taxon>Sulfolobaceae</taxon>
        <taxon>Saccharolobus</taxon>
    </lineage>
</organism>
<evidence type="ECO:0000313" key="7">
    <source>
        <dbReference type="EMBL" id="AKA73010.1"/>
    </source>
</evidence>
<evidence type="ECO:0000256" key="2">
    <source>
        <dbReference type="ARBA" id="ARBA00022598"/>
    </source>
</evidence>
<evidence type="ECO:0000313" key="20">
    <source>
        <dbReference type="Proteomes" id="UP000033106"/>
    </source>
</evidence>
<keyword evidence="3" id="KW-0276">Fatty acid metabolism</keyword>
<dbReference type="AlphaFoldDB" id="A0A0E3MHX5"/>
<dbReference type="PANTHER" id="PTHR43859:SF4">
    <property type="entry name" value="BUTANOATE--COA LIGASE AAE1-RELATED"/>
    <property type="match status" value="1"/>
</dbReference>
<dbReference type="FunFam" id="3.30.300.30:FF:000008">
    <property type="entry name" value="2,3-dihydroxybenzoate-AMP ligase"/>
    <property type="match status" value="1"/>
</dbReference>
<evidence type="ECO:0000313" key="22">
    <source>
        <dbReference type="Proteomes" id="UP000269431"/>
    </source>
</evidence>
<dbReference type="SUPFAM" id="SSF56801">
    <property type="entry name" value="Acetyl-CoA synthetase-like"/>
    <property type="match status" value="1"/>
</dbReference>
<evidence type="ECO:0000313" key="11">
    <source>
        <dbReference type="EMBL" id="AZF70140.1"/>
    </source>
</evidence>
<dbReference type="Proteomes" id="UP000275843">
    <property type="component" value="Chromosome"/>
</dbReference>
<dbReference type="KEGG" id="ssof:SULC_0616"/>
<dbReference type="Proteomes" id="UP000278715">
    <property type="component" value="Chromosome"/>
</dbReference>
<dbReference type="GeneID" id="1452839"/>
<dbReference type="CDD" id="cd12119">
    <property type="entry name" value="ttLC_FACS_AlkK_like"/>
    <property type="match status" value="1"/>
</dbReference>
<evidence type="ECO:0000313" key="25">
    <source>
        <dbReference type="Proteomes" id="UP000275843"/>
    </source>
</evidence>
<accession>A0A0E3MHX5</accession>
<dbReference type="OMA" id="GLMQDWP"/>
<dbReference type="EMBL" id="CP011056">
    <property type="protein sequence ID" value="AKA75708.1"/>
    <property type="molecule type" value="Genomic_DNA"/>
</dbReference>
<dbReference type="EMBL" id="CP050869">
    <property type="protein sequence ID" value="QPG50014.1"/>
    <property type="molecule type" value="Genomic_DNA"/>
</dbReference>
<dbReference type="Pfam" id="PF13193">
    <property type="entry name" value="AMP-binding_C"/>
    <property type="match status" value="1"/>
</dbReference>
<evidence type="ECO:0000256" key="1">
    <source>
        <dbReference type="ARBA" id="ARBA00006432"/>
    </source>
</evidence>
<dbReference type="PANTHER" id="PTHR43859">
    <property type="entry name" value="ACYL-ACTIVATING ENZYME"/>
    <property type="match status" value="1"/>
</dbReference>
<dbReference type="Proteomes" id="UP000269431">
    <property type="component" value="Chromosome"/>
</dbReference>
<dbReference type="GO" id="GO:0016874">
    <property type="term" value="F:ligase activity"/>
    <property type="evidence" value="ECO:0007669"/>
    <property type="project" value="UniProtKB-KW"/>
</dbReference>
<dbReference type="InterPro" id="IPR042099">
    <property type="entry name" value="ANL_N_sf"/>
</dbReference>
<dbReference type="Proteomes" id="UP000594632">
    <property type="component" value="Chromosome"/>
</dbReference>
<feature type="domain" description="AMP-binding enzyme C-terminal" evidence="6">
    <location>
        <begin position="412"/>
        <end position="488"/>
    </location>
</feature>
<evidence type="ECO:0000313" key="21">
    <source>
        <dbReference type="Proteomes" id="UP000267993"/>
    </source>
</evidence>
<evidence type="ECO:0000313" key="28">
    <source>
        <dbReference type="Proteomes" id="UP000594632"/>
    </source>
</evidence>
<evidence type="ECO:0000313" key="26">
    <source>
        <dbReference type="Proteomes" id="UP000278715"/>
    </source>
</evidence>
<dbReference type="Proteomes" id="UP000267993">
    <property type="component" value="Chromosome"/>
</dbReference>
<comment type="similarity">
    <text evidence="1">Belongs to the ATP-dependent AMP-binding enzyme family.</text>
</comment>
<evidence type="ECO:0000313" key="13">
    <source>
        <dbReference type="EMBL" id="AZF75383.1"/>
    </source>
</evidence>
<dbReference type="KEGG" id="ssol:SULB_0618"/>
<dbReference type="GO" id="GO:0006631">
    <property type="term" value="P:fatty acid metabolic process"/>
    <property type="evidence" value="ECO:0007669"/>
    <property type="project" value="UniProtKB-KW"/>
</dbReference>
<evidence type="ECO:0000313" key="10">
    <source>
        <dbReference type="EMBL" id="AZF67520.1"/>
    </source>
</evidence>
<keyword evidence="4" id="KW-0443">Lipid metabolism</keyword>
<keyword evidence="2 9" id="KW-0436">Ligase</keyword>
<dbReference type="EMBL" id="CP011055">
    <property type="protein sequence ID" value="AKA73010.1"/>
    <property type="molecule type" value="Genomic_DNA"/>
</dbReference>
<dbReference type="GeneID" id="44128557"/>